<name>A0A0Q3TLV5_9BACI</name>
<proteinExistence type="predicted"/>
<dbReference type="EMBL" id="LJJC01000004">
    <property type="protein sequence ID" value="KQL54960.1"/>
    <property type="molecule type" value="Genomic_DNA"/>
</dbReference>
<protein>
    <submittedName>
        <fullName evidence="1">Sporulation protein</fullName>
    </submittedName>
</protein>
<dbReference type="OrthoDB" id="2474248at2"/>
<dbReference type="Pfam" id="PF14069">
    <property type="entry name" value="SpoVIF"/>
    <property type="match status" value="1"/>
</dbReference>
<keyword evidence="2" id="KW-1185">Reference proteome</keyword>
<evidence type="ECO:0000313" key="1">
    <source>
        <dbReference type="EMBL" id="KQL54960.1"/>
    </source>
</evidence>
<dbReference type="PATRIC" id="fig|157838.3.peg.3672"/>
<evidence type="ECO:0000313" key="2">
    <source>
        <dbReference type="Proteomes" id="UP000051888"/>
    </source>
</evidence>
<accession>A0A0Q3TLV5</accession>
<organism evidence="1 2">
    <name type="scientific">Heyndrickxia shackletonii</name>
    <dbReference type="NCBI Taxonomy" id="157838"/>
    <lineage>
        <taxon>Bacteria</taxon>
        <taxon>Bacillati</taxon>
        <taxon>Bacillota</taxon>
        <taxon>Bacilli</taxon>
        <taxon>Bacillales</taxon>
        <taxon>Bacillaceae</taxon>
        <taxon>Heyndrickxia</taxon>
    </lineage>
</organism>
<comment type="caution">
    <text evidence="1">The sequence shown here is derived from an EMBL/GenBank/DDBJ whole genome shotgun (WGS) entry which is preliminary data.</text>
</comment>
<dbReference type="InterPro" id="IPR025942">
    <property type="entry name" value="SpoVIF"/>
</dbReference>
<dbReference type="RefSeq" id="WP_055740756.1">
    <property type="nucleotide sequence ID" value="NZ_JAAIWL010000032.1"/>
</dbReference>
<gene>
    <name evidence="1" type="ORF">AN964_16595</name>
</gene>
<dbReference type="Proteomes" id="UP000051888">
    <property type="component" value="Unassembled WGS sequence"/>
</dbReference>
<dbReference type="AlphaFoldDB" id="A0A0Q3TLV5"/>
<reference evidence="1 2" key="1">
    <citation type="submission" date="2015-09" db="EMBL/GenBank/DDBJ databases">
        <title>Genome sequencing project for genomic taxonomy and phylogenomics of Bacillus-like bacteria.</title>
        <authorList>
            <person name="Liu B."/>
            <person name="Wang J."/>
            <person name="Zhu Y."/>
            <person name="Liu G."/>
            <person name="Chen Q."/>
            <person name="Chen Z."/>
            <person name="Lan J."/>
            <person name="Che J."/>
            <person name="Ge C."/>
            <person name="Shi H."/>
            <person name="Pan Z."/>
            <person name="Liu X."/>
        </authorList>
    </citation>
    <scope>NUCLEOTIDE SEQUENCE [LARGE SCALE GENOMIC DNA]</scope>
    <source>
        <strain evidence="1 2">LMG 18435</strain>
    </source>
</reference>
<sequence>MDNPLFKNIEKKTGVNMKEILELANSLQNANFKDEKTVRSIIHRVSEIANKKVPKELEDKLVKSITQDGKNLDFNTLSKMMNTPKKK</sequence>
<dbReference type="STRING" id="157838.AN964_16595"/>